<organism evidence="10 11">
    <name type="scientific">Rhynocoris fuscipes</name>
    <dbReference type="NCBI Taxonomy" id="488301"/>
    <lineage>
        <taxon>Eukaryota</taxon>
        <taxon>Metazoa</taxon>
        <taxon>Ecdysozoa</taxon>
        <taxon>Arthropoda</taxon>
        <taxon>Hexapoda</taxon>
        <taxon>Insecta</taxon>
        <taxon>Pterygota</taxon>
        <taxon>Neoptera</taxon>
        <taxon>Paraneoptera</taxon>
        <taxon>Hemiptera</taxon>
        <taxon>Heteroptera</taxon>
        <taxon>Panheteroptera</taxon>
        <taxon>Cimicomorpha</taxon>
        <taxon>Reduviidae</taxon>
        <taxon>Harpactorinae</taxon>
        <taxon>Harpactorini</taxon>
        <taxon>Rhynocoris</taxon>
    </lineage>
</organism>
<keyword evidence="7" id="KW-0807">Transducer</keyword>
<proteinExistence type="predicted"/>
<dbReference type="GO" id="GO:0050909">
    <property type="term" value="P:sensory perception of taste"/>
    <property type="evidence" value="ECO:0007669"/>
    <property type="project" value="InterPro"/>
</dbReference>
<evidence type="ECO:0000256" key="8">
    <source>
        <dbReference type="SAM" id="Phobius"/>
    </source>
</evidence>
<evidence type="ECO:0000313" key="11">
    <source>
        <dbReference type="Proteomes" id="UP001461498"/>
    </source>
</evidence>
<dbReference type="GO" id="GO:0030425">
    <property type="term" value="C:dendrite"/>
    <property type="evidence" value="ECO:0007669"/>
    <property type="project" value="TreeGrafter"/>
</dbReference>
<sequence length="102" mass="11839">MRLIYSFWNLSILYILVDGCEKVMYKVDKFLKELFHQMIEDKNLCTNDHLKLYVSMKPSVKFTAGGFFDLGYPIITKVIAAAATYLVILIQFTLPNNKKHSQ</sequence>
<dbReference type="GO" id="GO:0007165">
    <property type="term" value="P:signal transduction"/>
    <property type="evidence" value="ECO:0007669"/>
    <property type="project" value="UniProtKB-KW"/>
</dbReference>
<comment type="caution">
    <text evidence="10">The sequence shown here is derived from an EMBL/GenBank/DDBJ whole genome shotgun (WGS) entry which is preliminary data.</text>
</comment>
<name>A0AAW1DCJ9_9HEMI</name>
<dbReference type="InterPro" id="IPR013604">
    <property type="entry name" value="7TM_chemorcpt"/>
</dbReference>
<feature type="signal peptide" evidence="9">
    <location>
        <begin position="1"/>
        <end position="19"/>
    </location>
</feature>
<keyword evidence="2" id="KW-1003">Cell membrane</keyword>
<evidence type="ECO:0000256" key="9">
    <source>
        <dbReference type="SAM" id="SignalP"/>
    </source>
</evidence>
<evidence type="ECO:0000256" key="6">
    <source>
        <dbReference type="ARBA" id="ARBA00023170"/>
    </source>
</evidence>
<dbReference type="GO" id="GO:0008049">
    <property type="term" value="P:male courtship behavior"/>
    <property type="evidence" value="ECO:0007669"/>
    <property type="project" value="TreeGrafter"/>
</dbReference>
<keyword evidence="9" id="KW-0732">Signal</keyword>
<keyword evidence="4 8" id="KW-1133">Transmembrane helix</keyword>
<dbReference type="EMBL" id="JAPXFL010000005">
    <property type="protein sequence ID" value="KAK9506883.1"/>
    <property type="molecule type" value="Genomic_DNA"/>
</dbReference>
<dbReference type="PANTHER" id="PTHR21143:SF104">
    <property type="entry name" value="GUSTATORY RECEPTOR 8A-RELATED"/>
    <property type="match status" value="1"/>
</dbReference>
<keyword evidence="6" id="KW-0675">Receptor</keyword>
<dbReference type="Pfam" id="PF08395">
    <property type="entry name" value="7tm_7"/>
    <property type="match status" value="1"/>
</dbReference>
<dbReference type="Proteomes" id="UP001461498">
    <property type="component" value="Unassembled WGS sequence"/>
</dbReference>
<evidence type="ECO:0000256" key="4">
    <source>
        <dbReference type="ARBA" id="ARBA00022989"/>
    </source>
</evidence>
<keyword evidence="3 8" id="KW-0812">Transmembrane</keyword>
<keyword evidence="5 8" id="KW-0472">Membrane</keyword>
<dbReference type="GO" id="GO:0030424">
    <property type="term" value="C:axon"/>
    <property type="evidence" value="ECO:0007669"/>
    <property type="project" value="TreeGrafter"/>
</dbReference>
<protein>
    <submittedName>
        <fullName evidence="10">Uncharacterized protein</fullName>
    </submittedName>
</protein>
<accession>A0AAW1DCJ9</accession>
<evidence type="ECO:0000256" key="2">
    <source>
        <dbReference type="ARBA" id="ARBA00022475"/>
    </source>
</evidence>
<dbReference type="GO" id="GO:0043025">
    <property type="term" value="C:neuronal cell body"/>
    <property type="evidence" value="ECO:0007669"/>
    <property type="project" value="TreeGrafter"/>
</dbReference>
<dbReference type="GO" id="GO:0005886">
    <property type="term" value="C:plasma membrane"/>
    <property type="evidence" value="ECO:0007669"/>
    <property type="project" value="UniProtKB-SubCell"/>
</dbReference>
<comment type="subcellular location">
    <subcellularLocation>
        <location evidence="1">Cell membrane</location>
        <topology evidence="1">Multi-pass membrane protein</topology>
    </subcellularLocation>
</comment>
<evidence type="ECO:0000256" key="3">
    <source>
        <dbReference type="ARBA" id="ARBA00022692"/>
    </source>
</evidence>
<gene>
    <name evidence="10" type="ORF">O3M35_008734</name>
</gene>
<evidence type="ECO:0000256" key="1">
    <source>
        <dbReference type="ARBA" id="ARBA00004651"/>
    </source>
</evidence>
<evidence type="ECO:0000256" key="7">
    <source>
        <dbReference type="ARBA" id="ARBA00023224"/>
    </source>
</evidence>
<evidence type="ECO:0000256" key="5">
    <source>
        <dbReference type="ARBA" id="ARBA00023136"/>
    </source>
</evidence>
<reference evidence="10 11" key="1">
    <citation type="submission" date="2022-12" db="EMBL/GenBank/DDBJ databases">
        <title>Chromosome-level genome assembly of true bugs.</title>
        <authorList>
            <person name="Ma L."/>
            <person name="Li H."/>
        </authorList>
    </citation>
    <scope>NUCLEOTIDE SEQUENCE [LARGE SCALE GENOMIC DNA]</scope>
    <source>
        <strain evidence="10">Lab_2022b</strain>
    </source>
</reference>
<feature type="transmembrane region" description="Helical" evidence="8">
    <location>
        <begin position="74"/>
        <end position="94"/>
    </location>
</feature>
<dbReference type="GO" id="GO:0007635">
    <property type="term" value="P:chemosensory behavior"/>
    <property type="evidence" value="ECO:0007669"/>
    <property type="project" value="TreeGrafter"/>
</dbReference>
<evidence type="ECO:0000313" key="10">
    <source>
        <dbReference type="EMBL" id="KAK9506883.1"/>
    </source>
</evidence>
<dbReference type="AlphaFoldDB" id="A0AAW1DCJ9"/>
<feature type="chain" id="PRO_5043878286" evidence="9">
    <location>
        <begin position="20"/>
        <end position="102"/>
    </location>
</feature>
<dbReference type="PANTHER" id="PTHR21143">
    <property type="entry name" value="INVERTEBRATE GUSTATORY RECEPTOR"/>
    <property type="match status" value="1"/>
</dbReference>
<keyword evidence="11" id="KW-1185">Reference proteome</keyword>